<feature type="transmembrane region" description="Helical" evidence="7">
    <location>
        <begin position="312"/>
        <end position="333"/>
    </location>
</feature>
<feature type="transmembrane region" description="Helical" evidence="7">
    <location>
        <begin position="110"/>
        <end position="129"/>
    </location>
</feature>
<feature type="transmembrane region" description="Helical" evidence="7">
    <location>
        <begin position="275"/>
        <end position="300"/>
    </location>
</feature>
<comment type="subcellular location">
    <subcellularLocation>
        <location evidence="1">Membrane</location>
        <topology evidence="1">Multi-pass membrane protein</topology>
    </subcellularLocation>
</comment>
<dbReference type="PANTHER" id="PTHR10332">
    <property type="entry name" value="EQUILIBRATIVE NUCLEOSIDE TRANSPORTER"/>
    <property type="match status" value="1"/>
</dbReference>
<name>A0AAN8PKJ3_PATCE</name>
<feature type="transmembrane region" description="Helical" evidence="7">
    <location>
        <begin position="382"/>
        <end position="406"/>
    </location>
</feature>
<dbReference type="PIRSF" id="PIRSF016379">
    <property type="entry name" value="ENT"/>
    <property type="match status" value="1"/>
</dbReference>
<evidence type="ECO:0000256" key="5">
    <source>
        <dbReference type="ARBA" id="ARBA00022989"/>
    </source>
</evidence>
<dbReference type="InterPro" id="IPR036259">
    <property type="entry name" value="MFS_trans_sf"/>
</dbReference>
<keyword evidence="4 7" id="KW-0812">Transmembrane</keyword>
<dbReference type="SUPFAM" id="SSF103473">
    <property type="entry name" value="MFS general substrate transporter"/>
    <property type="match status" value="1"/>
</dbReference>
<feature type="transmembrane region" description="Helical" evidence="7">
    <location>
        <begin position="83"/>
        <end position="103"/>
    </location>
</feature>
<protein>
    <recommendedName>
        <fullName evidence="10">Equilibrative nucleoside transporter 3</fullName>
    </recommendedName>
</protein>
<evidence type="ECO:0000256" key="2">
    <source>
        <dbReference type="ARBA" id="ARBA00007965"/>
    </source>
</evidence>
<keyword evidence="3" id="KW-0813">Transport</keyword>
<feature type="transmembrane region" description="Helical" evidence="7">
    <location>
        <begin position="207"/>
        <end position="228"/>
    </location>
</feature>
<dbReference type="AlphaFoldDB" id="A0AAN8PKJ3"/>
<keyword evidence="5 7" id="KW-1133">Transmembrane helix</keyword>
<reference evidence="8 9" key="1">
    <citation type="submission" date="2024-01" db="EMBL/GenBank/DDBJ databases">
        <title>The genome of the rayed Mediterranean limpet Patella caerulea (Linnaeus, 1758).</title>
        <authorList>
            <person name="Anh-Thu Weber A."/>
            <person name="Halstead-Nussloch G."/>
        </authorList>
    </citation>
    <scope>NUCLEOTIDE SEQUENCE [LARGE SCALE GENOMIC DNA]</scope>
    <source>
        <strain evidence="8">AATW-2023a</strain>
        <tissue evidence="8">Whole specimen</tissue>
    </source>
</reference>
<dbReference type="EMBL" id="JAZGQO010000011">
    <property type="protein sequence ID" value="KAK6173516.1"/>
    <property type="molecule type" value="Genomic_DNA"/>
</dbReference>
<evidence type="ECO:0000256" key="7">
    <source>
        <dbReference type="SAM" id="Phobius"/>
    </source>
</evidence>
<sequence>MEDYEIESEPLVRPKTSRGPPDHYYSVYFIFMFIGMACLLPWNFFITAKEYFQFKLRNTSLPADIKYNDKSVITTDQALFESYLSIVSMLTNLVFAILTTIFIRSIPLKLRMVVSFIIVAVIFIGTTALTKIDTDKWQYTFFVLTLSSAAVVMGSTAVSLASVIGLSCIFPTMYTQANMIGQSVGGTFAAVAKILSISGNGGVTDSAFGYFLTATTVTVFALVAYGLLYKLRFSRFHLCNQIDTSTHVNNEIPSYKEIVGNREYFTSIFKETWQLSFSCFMTFMVSLSCFPAICSSIQAVNYKQGDPWTDTYFSSVVCFLMFNVGDCIGRLFTGWFDRPSPRMKYVLMFFSIIRIVYIPLLLACNIQNGTERSIPIIFNHDAYPIVFILTLGISNGYLSTLSLMFAPTQVPIEQAEGVGVLMSCALTFGLTAGSLLSLLLLKLV</sequence>
<keyword evidence="6 7" id="KW-0472">Membrane</keyword>
<comment type="caution">
    <text evidence="8">The sequence shown here is derived from an EMBL/GenBank/DDBJ whole genome shotgun (WGS) entry which is preliminary data.</text>
</comment>
<dbReference type="Proteomes" id="UP001347796">
    <property type="component" value="Unassembled WGS sequence"/>
</dbReference>
<feature type="transmembrane region" description="Helical" evidence="7">
    <location>
        <begin position="141"/>
        <end position="170"/>
    </location>
</feature>
<accession>A0AAN8PKJ3</accession>
<proteinExistence type="inferred from homology"/>
<evidence type="ECO:0000256" key="3">
    <source>
        <dbReference type="ARBA" id="ARBA00022448"/>
    </source>
</evidence>
<evidence type="ECO:0000313" key="8">
    <source>
        <dbReference type="EMBL" id="KAK6173516.1"/>
    </source>
</evidence>
<dbReference type="InterPro" id="IPR002259">
    <property type="entry name" value="Eqnu_transpt"/>
</dbReference>
<dbReference type="Pfam" id="PF01733">
    <property type="entry name" value="Nucleoside_tran"/>
    <property type="match status" value="1"/>
</dbReference>
<dbReference type="PANTHER" id="PTHR10332:SF88">
    <property type="entry name" value="EQUILIBRATIVE NUCLEOSIDE TRANSPORTER 1, ISOFORM A"/>
    <property type="match status" value="1"/>
</dbReference>
<feature type="transmembrane region" description="Helical" evidence="7">
    <location>
        <begin position="25"/>
        <end position="46"/>
    </location>
</feature>
<evidence type="ECO:0000313" key="9">
    <source>
        <dbReference type="Proteomes" id="UP001347796"/>
    </source>
</evidence>
<dbReference type="GO" id="GO:0005886">
    <property type="term" value="C:plasma membrane"/>
    <property type="evidence" value="ECO:0007669"/>
    <property type="project" value="TreeGrafter"/>
</dbReference>
<keyword evidence="9" id="KW-1185">Reference proteome</keyword>
<feature type="transmembrane region" description="Helical" evidence="7">
    <location>
        <begin position="418"/>
        <end position="441"/>
    </location>
</feature>
<feature type="transmembrane region" description="Helical" evidence="7">
    <location>
        <begin position="345"/>
        <end position="362"/>
    </location>
</feature>
<dbReference type="PRINTS" id="PR01130">
    <property type="entry name" value="DERENTRNSPRT"/>
</dbReference>
<comment type="similarity">
    <text evidence="2">Belongs to the SLC29A/ENT transporter (TC 2.A.57) family.</text>
</comment>
<evidence type="ECO:0000256" key="1">
    <source>
        <dbReference type="ARBA" id="ARBA00004141"/>
    </source>
</evidence>
<evidence type="ECO:0000256" key="6">
    <source>
        <dbReference type="ARBA" id="ARBA00023136"/>
    </source>
</evidence>
<dbReference type="GO" id="GO:0005337">
    <property type="term" value="F:nucleoside transmembrane transporter activity"/>
    <property type="evidence" value="ECO:0007669"/>
    <property type="project" value="InterPro"/>
</dbReference>
<gene>
    <name evidence="8" type="ORF">SNE40_016950</name>
</gene>
<evidence type="ECO:0000256" key="4">
    <source>
        <dbReference type="ARBA" id="ARBA00022692"/>
    </source>
</evidence>
<evidence type="ECO:0008006" key="10">
    <source>
        <dbReference type="Google" id="ProtNLM"/>
    </source>
</evidence>
<organism evidence="8 9">
    <name type="scientific">Patella caerulea</name>
    <name type="common">Rayed Mediterranean limpet</name>
    <dbReference type="NCBI Taxonomy" id="87958"/>
    <lineage>
        <taxon>Eukaryota</taxon>
        <taxon>Metazoa</taxon>
        <taxon>Spiralia</taxon>
        <taxon>Lophotrochozoa</taxon>
        <taxon>Mollusca</taxon>
        <taxon>Gastropoda</taxon>
        <taxon>Patellogastropoda</taxon>
        <taxon>Patelloidea</taxon>
        <taxon>Patellidae</taxon>
        <taxon>Patella</taxon>
    </lineage>
</organism>